<accession>A0A8W4FB42</accession>
<dbReference type="Proteomes" id="UP000008227">
    <property type="component" value="Chromosome 7"/>
</dbReference>
<protein>
    <submittedName>
        <fullName evidence="2">Uncharacterized protein</fullName>
    </submittedName>
</protein>
<sequence>MTSSSPAGLEGSDLSSINTMMSAVMSVGKVAENGGSPQNVKSPSKPPGPNRIGRRNQVSVGVPTSAEGVSPSPSFPHQTRGRGQS</sequence>
<dbReference type="GeneTree" id="ENSGT00940000157533"/>
<evidence type="ECO:0000313" key="2">
    <source>
        <dbReference type="Ensembl" id="ENSSSCP00000076539.1"/>
    </source>
</evidence>
<organism evidence="2 3">
    <name type="scientific">Sus scrofa</name>
    <name type="common">Pig</name>
    <dbReference type="NCBI Taxonomy" id="9823"/>
    <lineage>
        <taxon>Eukaryota</taxon>
        <taxon>Metazoa</taxon>
        <taxon>Chordata</taxon>
        <taxon>Craniata</taxon>
        <taxon>Vertebrata</taxon>
        <taxon>Euteleostomi</taxon>
        <taxon>Mammalia</taxon>
        <taxon>Eutheria</taxon>
        <taxon>Laurasiatheria</taxon>
        <taxon>Artiodactyla</taxon>
        <taxon>Suina</taxon>
        <taxon>Suidae</taxon>
        <taxon>Sus</taxon>
    </lineage>
</organism>
<reference evidence="2" key="2">
    <citation type="submission" date="2025-08" db="UniProtKB">
        <authorList>
            <consortium name="Ensembl"/>
        </authorList>
    </citation>
    <scope>IDENTIFICATION</scope>
</reference>
<name>A0A8W4FB42_PIG</name>
<reference evidence="2" key="3">
    <citation type="submission" date="2025-09" db="UniProtKB">
        <authorList>
            <consortium name="Ensembl"/>
        </authorList>
    </citation>
    <scope>IDENTIFICATION</scope>
</reference>
<dbReference type="Ensembl" id="ENSSSCT00000097659.1">
    <property type="protein sequence ID" value="ENSSSCP00000076539.1"/>
    <property type="gene ID" value="ENSSSCG00000052423.1"/>
</dbReference>
<proteinExistence type="predicted"/>
<evidence type="ECO:0000256" key="1">
    <source>
        <dbReference type="SAM" id="MobiDB-lite"/>
    </source>
</evidence>
<evidence type="ECO:0000313" key="3">
    <source>
        <dbReference type="Proteomes" id="UP000008227"/>
    </source>
</evidence>
<feature type="compositionally biased region" description="Polar residues" evidence="1">
    <location>
        <begin position="71"/>
        <end position="85"/>
    </location>
</feature>
<feature type="region of interest" description="Disordered" evidence="1">
    <location>
        <begin position="28"/>
        <end position="85"/>
    </location>
</feature>
<reference evidence="2" key="1">
    <citation type="journal article" date="2020" name="Gigascience">
        <title>An improved pig reference genome sequence to enable pig genetics and genomics research.</title>
        <authorList>
            <person name="Warr A."/>
            <person name="Affara N."/>
            <person name="Aken B."/>
            <person name="Beiki H."/>
            <person name="Bickhart D.M."/>
            <person name="Billis K."/>
            <person name="Chow W."/>
            <person name="Eory L."/>
            <person name="Finlayson H.A."/>
            <person name="Flicek P."/>
            <person name="Giron C.G."/>
            <person name="Griffin D.K."/>
            <person name="Hall R."/>
            <person name="Hannum G."/>
            <person name="Hourlier T."/>
            <person name="Howe K."/>
            <person name="Hume D.A."/>
            <person name="Izuogu O."/>
            <person name="Kim K."/>
            <person name="Koren S."/>
            <person name="Liu H."/>
            <person name="Manchanda N."/>
            <person name="Martin F.J."/>
            <person name="Nonneman D.J."/>
            <person name="O'Connor R.E."/>
            <person name="Phillippy A.M."/>
            <person name="Rohrer G.A."/>
            <person name="Rosen B.D."/>
            <person name="Rund L.A."/>
            <person name="Sargent C.A."/>
            <person name="Schook L.B."/>
            <person name="Schroeder S.G."/>
            <person name="Schwartz A.S."/>
            <person name="Skinner B.M."/>
            <person name="Talbot R."/>
            <person name="Tseng E."/>
            <person name="Tuggle C.K."/>
            <person name="Watson M."/>
            <person name="Smith T.P.L."/>
            <person name="Archibald A.L."/>
        </authorList>
    </citation>
    <scope>NUCLEOTIDE SEQUENCE [LARGE SCALE GENOMIC DNA]</scope>
    <source>
        <strain evidence="2">Duroc</strain>
    </source>
</reference>
<dbReference type="AlphaFoldDB" id="A0A8W4FB42"/>
<keyword evidence="3" id="KW-1185">Reference proteome</keyword>